<evidence type="ECO:0000256" key="1">
    <source>
        <dbReference type="SAM" id="Phobius"/>
    </source>
</evidence>
<feature type="transmembrane region" description="Helical" evidence="1">
    <location>
        <begin position="12"/>
        <end position="33"/>
    </location>
</feature>
<dbReference type="AlphaFoldDB" id="A0A6C0I5T3"/>
<proteinExistence type="predicted"/>
<protein>
    <submittedName>
        <fullName evidence="2">Uncharacterized protein</fullName>
    </submittedName>
</protein>
<dbReference type="EMBL" id="MN740114">
    <property type="protein sequence ID" value="QHT88264.1"/>
    <property type="molecule type" value="Genomic_DNA"/>
</dbReference>
<evidence type="ECO:0000313" key="2">
    <source>
        <dbReference type="EMBL" id="QHT88264.1"/>
    </source>
</evidence>
<name>A0A6C0I5T3_9ZZZZ</name>
<keyword evidence="1" id="KW-0812">Transmembrane</keyword>
<accession>A0A6C0I5T3</accession>
<keyword evidence="1" id="KW-0472">Membrane</keyword>
<sequence>MVKHTGGALEGYTAIAVYAVGGLFALWILYKAFFKQCPVMKPKETFDGGGGCGCNKKSSSY</sequence>
<keyword evidence="1" id="KW-1133">Transmembrane helix</keyword>
<reference evidence="2" key="1">
    <citation type="journal article" date="2020" name="Nature">
        <title>Giant virus diversity and host interactions through global metagenomics.</title>
        <authorList>
            <person name="Schulz F."/>
            <person name="Roux S."/>
            <person name="Paez-Espino D."/>
            <person name="Jungbluth S."/>
            <person name="Walsh D.A."/>
            <person name="Denef V.J."/>
            <person name="McMahon K.D."/>
            <person name="Konstantinidis K.T."/>
            <person name="Eloe-Fadrosh E.A."/>
            <person name="Kyrpides N.C."/>
            <person name="Woyke T."/>
        </authorList>
    </citation>
    <scope>NUCLEOTIDE SEQUENCE</scope>
    <source>
        <strain evidence="2">GVMAG-M-3300023184-50</strain>
    </source>
</reference>
<organism evidence="2">
    <name type="scientific">viral metagenome</name>
    <dbReference type="NCBI Taxonomy" id="1070528"/>
    <lineage>
        <taxon>unclassified sequences</taxon>
        <taxon>metagenomes</taxon>
        <taxon>organismal metagenomes</taxon>
    </lineage>
</organism>